<dbReference type="GO" id="GO:0000160">
    <property type="term" value="P:phosphorelay signal transduction system"/>
    <property type="evidence" value="ECO:0007669"/>
    <property type="project" value="UniProtKB-KW"/>
</dbReference>
<proteinExistence type="predicted"/>
<name>A0A0F9XUN8_9ZZZZ</name>
<keyword evidence="2" id="KW-0902">Two-component regulatory system</keyword>
<dbReference type="EMBL" id="LAZR01000066">
    <property type="protein sequence ID" value="KKN96058.1"/>
    <property type="molecule type" value="Genomic_DNA"/>
</dbReference>
<gene>
    <name evidence="4" type="ORF">LCGC14_0169870</name>
</gene>
<dbReference type="Pfam" id="PF00072">
    <property type="entry name" value="Response_reg"/>
    <property type="match status" value="1"/>
</dbReference>
<organism evidence="4">
    <name type="scientific">marine sediment metagenome</name>
    <dbReference type="NCBI Taxonomy" id="412755"/>
    <lineage>
        <taxon>unclassified sequences</taxon>
        <taxon>metagenomes</taxon>
        <taxon>ecological metagenomes</taxon>
    </lineage>
</organism>
<keyword evidence="1" id="KW-0597">Phosphoprotein</keyword>
<accession>A0A0F9XUN8</accession>
<feature type="domain" description="Response regulatory" evidence="3">
    <location>
        <begin position="5"/>
        <end position="122"/>
    </location>
</feature>
<dbReference type="SUPFAM" id="SSF52172">
    <property type="entry name" value="CheY-like"/>
    <property type="match status" value="1"/>
</dbReference>
<protein>
    <recommendedName>
        <fullName evidence="3">Response regulatory domain-containing protein</fullName>
    </recommendedName>
</protein>
<comment type="caution">
    <text evidence="4">The sequence shown here is derived from an EMBL/GenBank/DDBJ whole genome shotgun (WGS) entry which is preliminary data.</text>
</comment>
<dbReference type="InterPro" id="IPR011006">
    <property type="entry name" value="CheY-like_superfamily"/>
</dbReference>
<evidence type="ECO:0000313" key="4">
    <source>
        <dbReference type="EMBL" id="KKN96058.1"/>
    </source>
</evidence>
<dbReference type="SMART" id="SM00448">
    <property type="entry name" value="REC"/>
    <property type="match status" value="1"/>
</dbReference>
<dbReference type="PANTHER" id="PTHR44591">
    <property type="entry name" value="STRESS RESPONSE REGULATOR PROTEIN 1"/>
    <property type="match status" value="1"/>
</dbReference>
<dbReference type="InterPro" id="IPR050595">
    <property type="entry name" value="Bact_response_regulator"/>
</dbReference>
<dbReference type="PROSITE" id="PS50110">
    <property type="entry name" value="RESPONSE_REGULATORY"/>
    <property type="match status" value="1"/>
</dbReference>
<sequence>MKLNRICLVDDANGIHALANRLFVQKLGKELVAAHSAFEALEVIRNQKPDACFIDVEMPDINGLQLVSILRANPEYVDMPIAMLSGASSIFDKEKGLLVGANIYLTKPFSLESIESALGEMEAFYE</sequence>
<dbReference type="InterPro" id="IPR001789">
    <property type="entry name" value="Sig_transdc_resp-reg_receiver"/>
</dbReference>
<dbReference type="CDD" id="cd00156">
    <property type="entry name" value="REC"/>
    <property type="match status" value="1"/>
</dbReference>
<dbReference type="AlphaFoldDB" id="A0A0F9XUN8"/>
<evidence type="ECO:0000259" key="3">
    <source>
        <dbReference type="PROSITE" id="PS50110"/>
    </source>
</evidence>
<evidence type="ECO:0000256" key="1">
    <source>
        <dbReference type="ARBA" id="ARBA00022553"/>
    </source>
</evidence>
<evidence type="ECO:0000256" key="2">
    <source>
        <dbReference type="ARBA" id="ARBA00023012"/>
    </source>
</evidence>
<dbReference type="PANTHER" id="PTHR44591:SF14">
    <property type="entry name" value="PROTEIN PILG"/>
    <property type="match status" value="1"/>
</dbReference>
<dbReference type="Gene3D" id="3.40.50.2300">
    <property type="match status" value="1"/>
</dbReference>
<reference evidence="4" key="1">
    <citation type="journal article" date="2015" name="Nature">
        <title>Complex archaea that bridge the gap between prokaryotes and eukaryotes.</title>
        <authorList>
            <person name="Spang A."/>
            <person name="Saw J.H."/>
            <person name="Jorgensen S.L."/>
            <person name="Zaremba-Niedzwiedzka K."/>
            <person name="Martijn J."/>
            <person name="Lind A.E."/>
            <person name="van Eijk R."/>
            <person name="Schleper C."/>
            <person name="Guy L."/>
            <person name="Ettema T.J."/>
        </authorList>
    </citation>
    <scope>NUCLEOTIDE SEQUENCE</scope>
</reference>